<feature type="compositionally biased region" description="Polar residues" evidence="1">
    <location>
        <begin position="25"/>
        <end position="39"/>
    </location>
</feature>
<dbReference type="InterPro" id="IPR032466">
    <property type="entry name" value="Metal_Hydrolase"/>
</dbReference>
<dbReference type="GO" id="GO:0016788">
    <property type="term" value="F:hydrolase activity, acting on ester bonds"/>
    <property type="evidence" value="ECO:0007669"/>
    <property type="project" value="InterPro"/>
</dbReference>
<dbReference type="Proteomes" id="UP000006001">
    <property type="component" value="Unassembled WGS sequence"/>
</dbReference>
<dbReference type="GO" id="GO:0005829">
    <property type="term" value="C:cytosol"/>
    <property type="evidence" value="ECO:0007669"/>
    <property type="project" value="TreeGrafter"/>
</dbReference>
<dbReference type="HOGENOM" id="CLU_031506_4_3_11"/>
<organism evidence="2 3">
    <name type="scientific">Slackia exigua (strain ATCC 700122 / DSM 15923 / CIP 105133 / JCM 11022 / KCTC 5966 / S-7)</name>
    <dbReference type="NCBI Taxonomy" id="649764"/>
    <lineage>
        <taxon>Bacteria</taxon>
        <taxon>Bacillati</taxon>
        <taxon>Actinomycetota</taxon>
        <taxon>Coriobacteriia</taxon>
        <taxon>Eggerthellales</taxon>
        <taxon>Eggerthellaceae</taxon>
        <taxon>Slackia</taxon>
    </lineage>
</organism>
<keyword evidence="2" id="KW-0378">Hydrolase</keyword>
<dbReference type="SUPFAM" id="SSF51556">
    <property type="entry name" value="Metallo-dependent hydrolases"/>
    <property type="match status" value="1"/>
</dbReference>
<comment type="caution">
    <text evidence="2">The sequence shown here is derived from an EMBL/GenBank/DDBJ whole genome shotgun (WGS) entry which is preliminary data.</text>
</comment>
<dbReference type="Gene3D" id="3.20.20.140">
    <property type="entry name" value="Metal-dependent hydrolases"/>
    <property type="match status" value="1"/>
</dbReference>
<dbReference type="InterPro" id="IPR001130">
    <property type="entry name" value="TatD-like"/>
</dbReference>
<protein>
    <submittedName>
        <fullName evidence="2">Hydrolase, TatD family</fullName>
    </submittedName>
</protein>
<reference evidence="2" key="1">
    <citation type="submission" date="2009-10" db="EMBL/GenBank/DDBJ databases">
        <authorList>
            <person name="Weinstock G."/>
            <person name="Sodergren E."/>
            <person name="Clifton S."/>
            <person name="Fulton L."/>
            <person name="Fulton B."/>
            <person name="Courtney L."/>
            <person name="Fronick C."/>
            <person name="Harrison M."/>
            <person name="Strong C."/>
            <person name="Farmer C."/>
            <person name="Delahaunty K."/>
            <person name="Markovic C."/>
            <person name="Hall O."/>
            <person name="Minx P."/>
            <person name="Tomlinson C."/>
            <person name="Mitreva M."/>
            <person name="Nelson J."/>
            <person name="Hou S."/>
            <person name="Wollam A."/>
            <person name="Pepin K.H."/>
            <person name="Johnson M."/>
            <person name="Bhonagiri V."/>
            <person name="Nash W.E."/>
            <person name="Warren W."/>
            <person name="Chinwalla A."/>
            <person name="Mardis E.R."/>
            <person name="Wilson R.K."/>
        </authorList>
    </citation>
    <scope>NUCLEOTIDE SEQUENCE [LARGE SCALE GENOMIC DNA]</scope>
    <source>
        <strain evidence="2">ATCC 700122</strain>
    </source>
</reference>
<sequence>MANEPVQNACPDAPDGAAGICGSNPVGSASASRGSNLPSSAPEPCDARSSASASASCGPDAPAGAPPAHADPIDPEGEAGHLAYGDALFRKKRRRGHRVVARPALEGPVADSHTHLDMLSDPALALARCAVGRVDFICTVCDPSEDARRTYESLPLWRSEALRRLPDVFAATRRSIERARQEAASDPQALGVETIPGSDDLSADEAASQRCPCDVAVPRVRVACGVHPHNAHAWSASLEAELLRLLARPETSVLGEAGLDYYYDLSPRDMQREVFRRQVEIARITGLPLMLHLRDAAQTGRHERSAHEDAFDILESTGWPAAGVLIHCCSVGPDELGPWIERGAFAAFGGALTFKNADAIRASCAIVPRGRLLFETDAPYMTPVPFRGQENGPDHIVFTAHRAAAVVGADSGASRARFLSEVHETTLGFEDRGPTSWQLSQGANHA</sequence>
<dbReference type="eggNOG" id="COG0084">
    <property type="taxonomic scope" value="Bacteria"/>
</dbReference>
<keyword evidence="3" id="KW-1185">Reference proteome</keyword>
<gene>
    <name evidence="2" type="ORF">HMPREF0762_00788</name>
</gene>
<feature type="region of interest" description="Disordered" evidence="1">
    <location>
        <begin position="1"/>
        <end position="79"/>
    </location>
</feature>
<evidence type="ECO:0000256" key="1">
    <source>
        <dbReference type="SAM" id="MobiDB-lite"/>
    </source>
</evidence>
<proteinExistence type="predicted"/>
<name>D0WG37_SLAES</name>
<dbReference type="Pfam" id="PF01026">
    <property type="entry name" value="TatD_DNase"/>
    <property type="match status" value="1"/>
</dbReference>
<dbReference type="GeneID" id="85007375"/>
<dbReference type="EMBL" id="ACUX02000006">
    <property type="protein sequence ID" value="EEZ61450.1"/>
    <property type="molecule type" value="Genomic_DNA"/>
</dbReference>
<dbReference type="PANTHER" id="PTHR46124:SF2">
    <property type="entry name" value="D-AMINOACYL-TRNA DEACYLASE"/>
    <property type="match status" value="1"/>
</dbReference>
<accession>D0WG37</accession>
<dbReference type="STRING" id="649764.HMPREF0762_00788"/>
<dbReference type="PANTHER" id="PTHR46124">
    <property type="entry name" value="D-AMINOACYL-TRNA DEACYLASE"/>
    <property type="match status" value="1"/>
</dbReference>
<dbReference type="AlphaFoldDB" id="D0WG37"/>
<evidence type="ECO:0000313" key="2">
    <source>
        <dbReference type="EMBL" id="EEZ61450.1"/>
    </source>
</evidence>
<evidence type="ECO:0000313" key="3">
    <source>
        <dbReference type="Proteomes" id="UP000006001"/>
    </source>
</evidence>
<dbReference type="CDD" id="cd01310">
    <property type="entry name" value="TatD_DNAse"/>
    <property type="match status" value="1"/>
</dbReference>
<feature type="compositionally biased region" description="Low complexity" evidence="1">
    <location>
        <begin position="47"/>
        <end position="70"/>
    </location>
</feature>
<dbReference type="RefSeq" id="WP_006362038.1">
    <property type="nucleotide sequence ID" value="NZ_GG700630.1"/>
</dbReference>